<keyword evidence="2 5" id="KW-0812">Transmembrane</keyword>
<protein>
    <submittedName>
        <fullName evidence="7">MFS transporter</fullName>
    </submittedName>
</protein>
<feature type="transmembrane region" description="Helical" evidence="5">
    <location>
        <begin position="288"/>
        <end position="306"/>
    </location>
</feature>
<dbReference type="PROSITE" id="PS00217">
    <property type="entry name" value="SUGAR_TRANSPORT_2"/>
    <property type="match status" value="1"/>
</dbReference>
<feature type="transmembrane region" description="Helical" evidence="5">
    <location>
        <begin position="378"/>
        <end position="397"/>
    </location>
</feature>
<evidence type="ECO:0000313" key="8">
    <source>
        <dbReference type="Proteomes" id="UP000440125"/>
    </source>
</evidence>
<proteinExistence type="predicted"/>
<dbReference type="Proteomes" id="UP000440125">
    <property type="component" value="Unassembled WGS sequence"/>
</dbReference>
<dbReference type="EMBL" id="WFIY01000004">
    <property type="protein sequence ID" value="MUM65678.1"/>
    <property type="molecule type" value="Genomic_DNA"/>
</dbReference>
<feature type="transmembrane region" description="Helical" evidence="5">
    <location>
        <begin position="7"/>
        <end position="32"/>
    </location>
</feature>
<feature type="transmembrane region" description="Helical" evidence="5">
    <location>
        <begin position="218"/>
        <end position="238"/>
    </location>
</feature>
<evidence type="ECO:0000256" key="2">
    <source>
        <dbReference type="ARBA" id="ARBA00022692"/>
    </source>
</evidence>
<reference evidence="7 8" key="1">
    <citation type="submission" date="2019-10" db="EMBL/GenBank/DDBJ databases">
        <title>Genome Sequences from Six Type Strain Members of the Archaeal Family Sulfolobaceae: Acidianus ambivalens, Acidianus infernus, Metallosphaera prunae, Stygiolobus azoricus, Sulfolobus metallicus, and Sulfurisphaera ohwakuensis.</title>
        <authorList>
            <person name="Counts J.A."/>
            <person name="Kelly R.M."/>
        </authorList>
    </citation>
    <scope>NUCLEOTIDE SEQUENCE [LARGE SCALE GENOMIC DNA]</scope>
    <source>
        <strain evidence="7 8">DSM 3191</strain>
    </source>
</reference>
<dbReference type="AlphaFoldDB" id="A0A6A9QP40"/>
<dbReference type="SUPFAM" id="SSF103473">
    <property type="entry name" value="MFS general substrate transporter"/>
    <property type="match status" value="1"/>
</dbReference>
<feature type="transmembrane region" description="Helical" evidence="5">
    <location>
        <begin position="258"/>
        <end position="276"/>
    </location>
</feature>
<feature type="transmembrane region" description="Helical" evidence="5">
    <location>
        <begin position="72"/>
        <end position="91"/>
    </location>
</feature>
<dbReference type="InterPro" id="IPR005829">
    <property type="entry name" value="Sugar_transporter_CS"/>
</dbReference>
<evidence type="ECO:0000256" key="5">
    <source>
        <dbReference type="SAM" id="Phobius"/>
    </source>
</evidence>
<organism evidence="7 8">
    <name type="scientific">Acidianus infernus</name>
    <dbReference type="NCBI Taxonomy" id="12915"/>
    <lineage>
        <taxon>Archaea</taxon>
        <taxon>Thermoproteota</taxon>
        <taxon>Thermoprotei</taxon>
        <taxon>Sulfolobales</taxon>
        <taxon>Sulfolobaceae</taxon>
        <taxon>Acidianus</taxon>
    </lineage>
</organism>
<keyword evidence="3 5" id="KW-1133">Transmembrane helix</keyword>
<keyword evidence="4 5" id="KW-0472">Membrane</keyword>
<dbReference type="InterPro" id="IPR020846">
    <property type="entry name" value="MFS_dom"/>
</dbReference>
<sequence>MQKIRPFFVSSAGFFLDGYDLSVISFALYFIAQEMKLSSSQEGLVSSASLMGMTIGALLFGFLADKVGRKKLMGVDLVFFMTFGITSAFSQNFTQLFISRLLLGIGIGGDYPISSTIISEFSPAVNRGKYLVASISLYWIGTLVASIANLAFLSLYEFWRYTFLFGALISLPIILLRIKLDESPRWLASKGMLVTEKFNPLAENKGINGIKELFENPLLPYVLAVSIVWFLFDVASYGIGLYYPLVLREFAFPSNVEVLYVTMAIAGGALLGYLIAVSAIDSLGRRKVLLTGLGGMAFLLIIGGITKIGGFLLVPYFMTFVALEQWAGAVTLFYPTEIFPTSVRSTAQGFATSVSRIGAILGVYFFPSMVSSVGFSSSLIIFGITSTLALAISFLTYKETRKKELEEISLGKIILINNNNKK</sequence>
<dbReference type="InterPro" id="IPR036259">
    <property type="entry name" value="MFS_trans_sf"/>
</dbReference>
<dbReference type="PRINTS" id="PR00171">
    <property type="entry name" value="SUGRTRNSPORT"/>
</dbReference>
<dbReference type="PANTHER" id="PTHR23508">
    <property type="entry name" value="CARBOXYLIC ACID TRANSPORTER PROTEIN HOMOLOG"/>
    <property type="match status" value="1"/>
</dbReference>
<dbReference type="InterPro" id="IPR003663">
    <property type="entry name" value="Sugar/inositol_transpt"/>
</dbReference>
<dbReference type="Gene3D" id="1.20.1250.20">
    <property type="entry name" value="MFS general substrate transporter like domains"/>
    <property type="match status" value="1"/>
</dbReference>
<dbReference type="PANTHER" id="PTHR23508:SF10">
    <property type="entry name" value="CARBOXYLIC ACID TRANSPORTER PROTEIN HOMOLOG"/>
    <property type="match status" value="1"/>
</dbReference>
<dbReference type="PROSITE" id="PS50850">
    <property type="entry name" value="MFS"/>
    <property type="match status" value="1"/>
</dbReference>
<feature type="transmembrane region" description="Helical" evidence="5">
    <location>
        <begin position="158"/>
        <end position="176"/>
    </location>
</feature>
<feature type="transmembrane region" description="Helical" evidence="5">
    <location>
        <begin position="44"/>
        <end position="65"/>
    </location>
</feature>
<gene>
    <name evidence="7" type="ORF">D1867_10585</name>
</gene>
<dbReference type="InterPro" id="IPR005828">
    <property type="entry name" value="MFS_sugar_transport-like"/>
</dbReference>
<dbReference type="OrthoDB" id="117970at2157"/>
<evidence type="ECO:0000256" key="4">
    <source>
        <dbReference type="ARBA" id="ARBA00023136"/>
    </source>
</evidence>
<evidence type="ECO:0000256" key="3">
    <source>
        <dbReference type="ARBA" id="ARBA00022989"/>
    </source>
</evidence>
<dbReference type="Pfam" id="PF00083">
    <property type="entry name" value="Sugar_tr"/>
    <property type="match status" value="1"/>
</dbReference>
<evidence type="ECO:0000259" key="6">
    <source>
        <dbReference type="PROSITE" id="PS50850"/>
    </source>
</evidence>
<feature type="domain" description="Major facilitator superfamily (MFS) profile" evidence="6">
    <location>
        <begin position="6"/>
        <end position="401"/>
    </location>
</feature>
<name>A0A6A9QP40_ACIIN</name>
<evidence type="ECO:0000313" key="7">
    <source>
        <dbReference type="EMBL" id="MUM65678.1"/>
    </source>
</evidence>
<dbReference type="RefSeq" id="WP_155864103.1">
    <property type="nucleotide sequence ID" value="NZ_WFIY01000004.1"/>
</dbReference>
<evidence type="ECO:0000256" key="1">
    <source>
        <dbReference type="ARBA" id="ARBA00004141"/>
    </source>
</evidence>
<feature type="transmembrane region" description="Helical" evidence="5">
    <location>
        <begin position="97"/>
        <end position="118"/>
    </location>
</feature>
<accession>A0A6A9QP40</accession>
<feature type="transmembrane region" description="Helical" evidence="5">
    <location>
        <begin position="130"/>
        <end position="152"/>
    </location>
</feature>
<keyword evidence="8" id="KW-1185">Reference proteome</keyword>
<dbReference type="GO" id="GO:0005886">
    <property type="term" value="C:plasma membrane"/>
    <property type="evidence" value="ECO:0007669"/>
    <property type="project" value="TreeGrafter"/>
</dbReference>
<dbReference type="GO" id="GO:0046943">
    <property type="term" value="F:carboxylic acid transmembrane transporter activity"/>
    <property type="evidence" value="ECO:0007669"/>
    <property type="project" value="TreeGrafter"/>
</dbReference>
<comment type="subcellular location">
    <subcellularLocation>
        <location evidence="1">Membrane</location>
        <topology evidence="1">Multi-pass membrane protein</topology>
    </subcellularLocation>
</comment>
<comment type="caution">
    <text evidence="7">The sequence shown here is derived from an EMBL/GenBank/DDBJ whole genome shotgun (WGS) entry which is preliminary data.</text>
</comment>